<dbReference type="EMBL" id="DMVW01000040">
    <property type="protein sequence ID" value="HAR50948.1"/>
    <property type="molecule type" value="Genomic_DNA"/>
</dbReference>
<comment type="similarity">
    <text evidence="2">Belongs to the YkuD family.</text>
</comment>
<feature type="active site" description="Nucleophile" evidence="7">
    <location>
        <position position="160"/>
    </location>
</feature>
<dbReference type="GO" id="GO:0071555">
    <property type="term" value="P:cell wall organization"/>
    <property type="evidence" value="ECO:0007669"/>
    <property type="project" value="UniProtKB-UniRule"/>
</dbReference>
<dbReference type="SUPFAM" id="SSF141523">
    <property type="entry name" value="L,D-transpeptidase catalytic domain-like"/>
    <property type="match status" value="1"/>
</dbReference>
<dbReference type="Pfam" id="PF03734">
    <property type="entry name" value="YkuD"/>
    <property type="match status" value="1"/>
</dbReference>
<dbReference type="AlphaFoldDB" id="A0A348W8T6"/>
<dbReference type="InterPro" id="IPR038063">
    <property type="entry name" value="Transpep_catalytic_dom"/>
</dbReference>
<gene>
    <name evidence="9" type="ORF">DCS45_03585</name>
</gene>
<accession>A0A348W8T6</accession>
<comment type="pathway">
    <text evidence="1 7">Cell wall biogenesis; peptidoglycan biosynthesis.</text>
</comment>
<name>A0A348W8T6_9RHOB</name>
<evidence type="ECO:0000256" key="7">
    <source>
        <dbReference type="PROSITE-ProRule" id="PRU01373"/>
    </source>
</evidence>
<dbReference type="InterPro" id="IPR005490">
    <property type="entry name" value="LD_TPept_cat_dom"/>
</dbReference>
<feature type="domain" description="L,D-TPase catalytic" evidence="8">
    <location>
        <begin position="50"/>
        <end position="184"/>
    </location>
</feature>
<keyword evidence="5 7" id="KW-0573">Peptidoglycan synthesis</keyword>
<dbReference type="GO" id="GO:0016740">
    <property type="term" value="F:transferase activity"/>
    <property type="evidence" value="ECO:0007669"/>
    <property type="project" value="UniProtKB-KW"/>
</dbReference>
<evidence type="ECO:0000256" key="5">
    <source>
        <dbReference type="ARBA" id="ARBA00022984"/>
    </source>
</evidence>
<dbReference type="PROSITE" id="PS52029">
    <property type="entry name" value="LD_TPASE"/>
    <property type="match status" value="1"/>
</dbReference>
<evidence type="ECO:0000313" key="9">
    <source>
        <dbReference type="EMBL" id="HAR50948.1"/>
    </source>
</evidence>
<dbReference type="PANTHER" id="PTHR36699">
    <property type="entry name" value="LD-TRANSPEPTIDASE"/>
    <property type="match status" value="1"/>
</dbReference>
<dbReference type="Gene3D" id="2.40.440.10">
    <property type="entry name" value="L,D-transpeptidase catalytic domain-like"/>
    <property type="match status" value="1"/>
</dbReference>
<evidence type="ECO:0000256" key="3">
    <source>
        <dbReference type="ARBA" id="ARBA00022679"/>
    </source>
</evidence>
<evidence type="ECO:0000259" key="8">
    <source>
        <dbReference type="PROSITE" id="PS52029"/>
    </source>
</evidence>
<proteinExistence type="inferred from homology"/>
<protein>
    <recommendedName>
        <fullName evidence="8">L,D-TPase catalytic domain-containing protein</fullName>
    </recommendedName>
</protein>
<dbReference type="RefSeq" id="WP_339856655.1">
    <property type="nucleotide sequence ID" value="NZ_CAXAXR010000048.1"/>
</dbReference>
<keyword evidence="4 7" id="KW-0133">Cell shape</keyword>
<dbReference type="GO" id="GO:0008360">
    <property type="term" value="P:regulation of cell shape"/>
    <property type="evidence" value="ECO:0007669"/>
    <property type="project" value="UniProtKB-UniRule"/>
</dbReference>
<evidence type="ECO:0000256" key="4">
    <source>
        <dbReference type="ARBA" id="ARBA00022960"/>
    </source>
</evidence>
<keyword evidence="6 7" id="KW-0961">Cell wall biogenesis/degradation</keyword>
<evidence type="ECO:0000256" key="2">
    <source>
        <dbReference type="ARBA" id="ARBA00005992"/>
    </source>
</evidence>
<dbReference type="GO" id="GO:0009252">
    <property type="term" value="P:peptidoglycan biosynthetic process"/>
    <property type="evidence" value="ECO:0007669"/>
    <property type="project" value="UniProtKB-UniPathway"/>
</dbReference>
<feature type="active site" description="Proton donor/acceptor" evidence="7">
    <location>
        <position position="140"/>
    </location>
</feature>
<dbReference type="PANTHER" id="PTHR36699:SF1">
    <property type="entry name" value="L,D-TRANSPEPTIDASE YAFK-RELATED"/>
    <property type="match status" value="1"/>
</dbReference>
<evidence type="ECO:0000256" key="6">
    <source>
        <dbReference type="ARBA" id="ARBA00023316"/>
    </source>
</evidence>
<dbReference type="UniPathway" id="UPA00219"/>
<evidence type="ECO:0000313" key="10">
    <source>
        <dbReference type="Proteomes" id="UP000264719"/>
    </source>
</evidence>
<organism evidence="9 10">
    <name type="scientific">Roseovarius nubinhibens</name>
    <dbReference type="NCBI Taxonomy" id="314263"/>
    <lineage>
        <taxon>Bacteria</taxon>
        <taxon>Pseudomonadati</taxon>
        <taxon>Pseudomonadota</taxon>
        <taxon>Alphaproteobacteria</taxon>
        <taxon>Rhodobacterales</taxon>
        <taxon>Roseobacteraceae</taxon>
        <taxon>Roseovarius</taxon>
    </lineage>
</organism>
<sequence length="185" mass="20575">MAARHPWRRRLIRLTALMLVVLIGVALWRSVSIAPPPPPAPLPPLTGTIDLIELDKSERRMTVYRDGEALRSYEVALGFAPEGDKQIEGDGKTPEGEFRIDRRNGQSQFHLSLGINYPRAQDRARAAAQGVSPGGDIFFHGQPNKLPDILRRKGDWTAGCIALTNAEIEELWRVTPIGTRVVIRP</sequence>
<dbReference type="GO" id="GO:0004180">
    <property type="term" value="F:carboxypeptidase activity"/>
    <property type="evidence" value="ECO:0007669"/>
    <property type="project" value="UniProtKB-ARBA"/>
</dbReference>
<dbReference type="CDD" id="cd16913">
    <property type="entry name" value="YkuD_like"/>
    <property type="match status" value="1"/>
</dbReference>
<evidence type="ECO:0000256" key="1">
    <source>
        <dbReference type="ARBA" id="ARBA00004752"/>
    </source>
</evidence>
<keyword evidence="3" id="KW-0808">Transferase</keyword>
<dbReference type="Proteomes" id="UP000264719">
    <property type="component" value="Unassembled WGS sequence"/>
</dbReference>
<reference evidence="9 10" key="1">
    <citation type="journal article" date="2018" name="Nat. Biotechnol.">
        <title>A standardized bacterial taxonomy based on genome phylogeny substantially revises the tree of life.</title>
        <authorList>
            <person name="Parks D.H."/>
            <person name="Chuvochina M."/>
            <person name="Waite D.W."/>
            <person name="Rinke C."/>
            <person name="Skarshewski A."/>
            <person name="Chaumeil P.A."/>
            <person name="Hugenholtz P."/>
        </authorList>
    </citation>
    <scope>NUCLEOTIDE SEQUENCE [LARGE SCALE GENOMIC DNA]</scope>
    <source>
        <strain evidence="9">UBA9169</strain>
    </source>
</reference>
<comment type="caution">
    <text evidence="9">The sequence shown here is derived from an EMBL/GenBank/DDBJ whole genome shotgun (WGS) entry which is preliminary data.</text>
</comment>